<comment type="caution">
    <text evidence="2">The sequence shown here is derived from an EMBL/GenBank/DDBJ whole genome shotgun (WGS) entry which is preliminary data.</text>
</comment>
<protein>
    <submittedName>
        <fullName evidence="2">Uncharacterized protein</fullName>
    </submittedName>
</protein>
<evidence type="ECO:0000256" key="1">
    <source>
        <dbReference type="SAM" id="MobiDB-lite"/>
    </source>
</evidence>
<dbReference type="Proteomes" id="UP000033035">
    <property type="component" value="Unassembled WGS sequence"/>
</dbReference>
<proteinExistence type="predicted"/>
<gene>
    <name evidence="2" type="ORF">HMPREF1536_05336</name>
</gene>
<keyword evidence="3" id="KW-1185">Reference proteome</keyword>
<organism evidence="2 3">
    <name type="scientific">Parabacteroides gordonii MS-1 = DSM 23371</name>
    <dbReference type="NCBI Taxonomy" id="1203610"/>
    <lineage>
        <taxon>Bacteria</taxon>
        <taxon>Pseudomonadati</taxon>
        <taxon>Bacteroidota</taxon>
        <taxon>Bacteroidia</taxon>
        <taxon>Bacteroidales</taxon>
        <taxon>Tannerellaceae</taxon>
        <taxon>Parabacteroides</taxon>
    </lineage>
</organism>
<feature type="region of interest" description="Disordered" evidence="1">
    <location>
        <begin position="1"/>
        <end position="20"/>
    </location>
</feature>
<reference evidence="2 3" key="1">
    <citation type="submission" date="2013-04" db="EMBL/GenBank/DDBJ databases">
        <title>The Genome Sequence of Parabacteroides gordonii DSM 23371.</title>
        <authorList>
            <consortium name="The Broad Institute Genomics Platform"/>
            <person name="Earl A."/>
            <person name="Ward D."/>
            <person name="Feldgarden M."/>
            <person name="Gevers D."/>
            <person name="Martens E."/>
            <person name="Sakamoto M."/>
            <person name="Benno Y."/>
            <person name="Suzuki N."/>
            <person name="Matsunaga N."/>
            <person name="Koshihara K."/>
            <person name="Seki M."/>
            <person name="Komiya H."/>
            <person name="Walker B."/>
            <person name="Young S."/>
            <person name="Zeng Q."/>
            <person name="Gargeya S."/>
            <person name="Fitzgerald M."/>
            <person name="Haas B."/>
            <person name="Abouelleil A."/>
            <person name="Allen A.W."/>
            <person name="Alvarado L."/>
            <person name="Arachchi H.M."/>
            <person name="Berlin A.M."/>
            <person name="Chapman S.B."/>
            <person name="Gainer-Dewar J."/>
            <person name="Goldberg J."/>
            <person name="Griggs A."/>
            <person name="Gujja S."/>
            <person name="Hansen M."/>
            <person name="Howarth C."/>
            <person name="Imamovic A."/>
            <person name="Ireland A."/>
            <person name="Larimer J."/>
            <person name="McCowan C."/>
            <person name="Murphy C."/>
            <person name="Pearson M."/>
            <person name="Poon T.W."/>
            <person name="Priest M."/>
            <person name="Roberts A."/>
            <person name="Saif S."/>
            <person name="Shea T."/>
            <person name="Sisk P."/>
            <person name="Sykes S."/>
            <person name="Wortman J."/>
            <person name="Nusbaum C."/>
            <person name="Birren B."/>
        </authorList>
    </citation>
    <scope>NUCLEOTIDE SEQUENCE [LARGE SCALE GENOMIC DNA]</scope>
    <source>
        <strain evidence="2 3">MS-1</strain>
    </source>
</reference>
<dbReference type="HOGENOM" id="CLU_3375065_0_0_10"/>
<evidence type="ECO:0000313" key="3">
    <source>
        <dbReference type="Proteomes" id="UP000033035"/>
    </source>
</evidence>
<dbReference type="EMBL" id="AQHW01000031">
    <property type="protein sequence ID" value="KKB45696.1"/>
    <property type="molecule type" value="Genomic_DNA"/>
</dbReference>
<name>A0A0F5IJJ4_9BACT</name>
<accession>A0A0F5IJJ4</accession>
<dbReference type="AlphaFoldDB" id="A0A0F5IJJ4"/>
<evidence type="ECO:0000313" key="2">
    <source>
        <dbReference type="EMBL" id="KKB45696.1"/>
    </source>
</evidence>
<dbReference type="PATRIC" id="fig|1203610.3.peg.5452"/>
<sequence>MILLPRGTSPNNRKGEKEIDKPNNYIYFAVGKST</sequence>